<keyword evidence="4" id="KW-1185">Reference proteome</keyword>
<dbReference type="AlphaFoldDB" id="A0AAE0UVK9"/>
<sequence length="107" mass="11516">MRALRFVIVATGLALCMCAAGARGGGGAGAGAWADRDLDVDSARRSRSVFARMLEMVRSAQDGDGELAQATASEESKTHHPLHTKSGDQILEIFPRDLRKKDILKHL</sequence>
<proteinExistence type="predicted"/>
<reference evidence="3" key="1">
    <citation type="submission" date="2023-06" db="EMBL/GenBank/DDBJ databases">
        <title>Male Hemibagrus guttatus genome.</title>
        <authorList>
            <person name="Bian C."/>
        </authorList>
    </citation>
    <scope>NUCLEOTIDE SEQUENCE</scope>
    <source>
        <strain evidence="3">Male_cb2023</strain>
        <tissue evidence="3">Muscle</tissue>
    </source>
</reference>
<feature type="non-terminal residue" evidence="3">
    <location>
        <position position="107"/>
    </location>
</feature>
<evidence type="ECO:0000256" key="2">
    <source>
        <dbReference type="SAM" id="SignalP"/>
    </source>
</evidence>
<organism evidence="3 4">
    <name type="scientific">Hemibagrus guttatus</name>
    <dbReference type="NCBI Taxonomy" id="175788"/>
    <lineage>
        <taxon>Eukaryota</taxon>
        <taxon>Metazoa</taxon>
        <taxon>Chordata</taxon>
        <taxon>Craniata</taxon>
        <taxon>Vertebrata</taxon>
        <taxon>Euteleostomi</taxon>
        <taxon>Actinopterygii</taxon>
        <taxon>Neopterygii</taxon>
        <taxon>Teleostei</taxon>
        <taxon>Ostariophysi</taxon>
        <taxon>Siluriformes</taxon>
        <taxon>Bagridae</taxon>
        <taxon>Hemibagrus</taxon>
    </lineage>
</organism>
<accession>A0AAE0UVK9</accession>
<feature type="chain" id="PRO_5042050992" evidence="2">
    <location>
        <begin position="25"/>
        <end position="107"/>
    </location>
</feature>
<comment type="caution">
    <text evidence="3">The sequence shown here is derived from an EMBL/GenBank/DDBJ whole genome shotgun (WGS) entry which is preliminary data.</text>
</comment>
<dbReference type="Proteomes" id="UP001274896">
    <property type="component" value="Unassembled WGS sequence"/>
</dbReference>
<name>A0AAE0UVK9_9TELE</name>
<feature type="region of interest" description="Disordered" evidence="1">
    <location>
        <begin position="62"/>
        <end position="85"/>
    </location>
</feature>
<evidence type="ECO:0000256" key="1">
    <source>
        <dbReference type="SAM" id="MobiDB-lite"/>
    </source>
</evidence>
<keyword evidence="2" id="KW-0732">Signal</keyword>
<protein>
    <submittedName>
        <fullName evidence="3">Uncharacterized protein</fullName>
    </submittedName>
</protein>
<gene>
    <name evidence="3" type="ORF">QTP70_026439</name>
</gene>
<evidence type="ECO:0000313" key="3">
    <source>
        <dbReference type="EMBL" id="KAK3519357.1"/>
    </source>
</evidence>
<dbReference type="EMBL" id="JAUCMX010000017">
    <property type="protein sequence ID" value="KAK3519357.1"/>
    <property type="molecule type" value="Genomic_DNA"/>
</dbReference>
<feature type="signal peptide" evidence="2">
    <location>
        <begin position="1"/>
        <end position="24"/>
    </location>
</feature>
<evidence type="ECO:0000313" key="4">
    <source>
        <dbReference type="Proteomes" id="UP001274896"/>
    </source>
</evidence>